<keyword evidence="2" id="KW-1185">Reference proteome</keyword>
<name>A0A5Q0BI95_9GAMM</name>
<dbReference type="OrthoDB" id="9795626at2"/>
<protein>
    <submittedName>
        <fullName evidence="1">Uncharacterized protein</fullName>
    </submittedName>
</protein>
<dbReference type="InParanoid" id="A0A5Q0BI95"/>
<sequence>MIFKSVTIHNLFSYYGEVCFDLARPQGEAGNIVVIMERNGYGKTSFLNSVKLLFGGVTKELMAGMQRGSPGTQKSFVLGTQERWGILNHKARASGEARCGVSAVLLDETDQETRITRSWDLRSDD</sequence>
<reference evidence="1 2" key="1">
    <citation type="submission" date="2019-09" db="EMBL/GenBank/DDBJ databases">
        <title>Ecophysiology of the spiral-shaped methanotroph Methylospira mobilis as revealed by the complete genome sequence.</title>
        <authorList>
            <person name="Oshkin I.Y."/>
            <person name="Dedysh S.N."/>
            <person name="Miroshnikov K."/>
            <person name="Danilova O.V."/>
            <person name="Hakobyan A."/>
            <person name="Liesack W."/>
        </authorList>
    </citation>
    <scope>NUCLEOTIDE SEQUENCE [LARGE SCALE GENOMIC DNA]</scope>
    <source>
        <strain evidence="1 2">Shm1</strain>
    </source>
</reference>
<dbReference type="AlphaFoldDB" id="A0A5Q0BI95"/>
<dbReference type="EMBL" id="CP044205">
    <property type="protein sequence ID" value="QFY41546.1"/>
    <property type="molecule type" value="Genomic_DNA"/>
</dbReference>
<gene>
    <name evidence="1" type="ORF">F6R98_02000</name>
</gene>
<evidence type="ECO:0000313" key="2">
    <source>
        <dbReference type="Proteomes" id="UP000325755"/>
    </source>
</evidence>
<dbReference type="InterPro" id="IPR027417">
    <property type="entry name" value="P-loop_NTPase"/>
</dbReference>
<dbReference type="RefSeq" id="WP_153247529.1">
    <property type="nucleotide sequence ID" value="NZ_CP044205.1"/>
</dbReference>
<dbReference type="Gene3D" id="3.40.50.300">
    <property type="entry name" value="P-loop containing nucleotide triphosphate hydrolases"/>
    <property type="match status" value="1"/>
</dbReference>
<organism evidence="1 2">
    <name type="scientific">Candidatus Methylospira mobilis</name>
    <dbReference type="NCBI Taxonomy" id="1808979"/>
    <lineage>
        <taxon>Bacteria</taxon>
        <taxon>Pseudomonadati</taxon>
        <taxon>Pseudomonadota</taxon>
        <taxon>Gammaproteobacteria</taxon>
        <taxon>Methylococcales</taxon>
        <taxon>Methylococcaceae</taxon>
        <taxon>Candidatus Methylospira</taxon>
    </lineage>
</organism>
<dbReference type="SUPFAM" id="SSF52540">
    <property type="entry name" value="P-loop containing nucleoside triphosphate hydrolases"/>
    <property type="match status" value="1"/>
</dbReference>
<dbReference type="Proteomes" id="UP000325755">
    <property type="component" value="Chromosome"/>
</dbReference>
<dbReference type="KEGG" id="mmob:F6R98_02000"/>
<accession>A0A5Q0BI95</accession>
<evidence type="ECO:0000313" key="1">
    <source>
        <dbReference type="EMBL" id="QFY41546.1"/>
    </source>
</evidence>
<proteinExistence type="predicted"/>